<evidence type="ECO:0000256" key="2">
    <source>
        <dbReference type="ARBA" id="ARBA00022857"/>
    </source>
</evidence>
<dbReference type="SUPFAM" id="SSF48179">
    <property type="entry name" value="6-phosphogluconate dehydrogenase C-terminal domain-like"/>
    <property type="match status" value="1"/>
</dbReference>
<dbReference type="InterPro" id="IPR000304">
    <property type="entry name" value="Pyrroline-COOH_reductase"/>
</dbReference>
<dbReference type="GO" id="GO:0004735">
    <property type="term" value="F:pyrroline-5-carboxylate reductase activity"/>
    <property type="evidence" value="ECO:0007669"/>
    <property type="project" value="InterPro"/>
</dbReference>
<comment type="similarity">
    <text evidence="1">Belongs to the pyrroline-5-carboxylate reductase family.</text>
</comment>
<evidence type="ECO:0000256" key="4">
    <source>
        <dbReference type="PIRSR" id="PIRSR000193-1"/>
    </source>
</evidence>
<keyword evidence="3" id="KW-0560">Oxidoreductase</keyword>
<dbReference type="GO" id="GO:0055129">
    <property type="term" value="P:L-proline biosynthetic process"/>
    <property type="evidence" value="ECO:0007669"/>
    <property type="project" value="TreeGrafter"/>
</dbReference>
<keyword evidence="7" id="KW-1185">Reference proteome</keyword>
<dbReference type="PANTHER" id="PTHR11645:SF0">
    <property type="entry name" value="PYRROLINE-5-CARBOXYLATE REDUCTASE 3"/>
    <property type="match status" value="1"/>
</dbReference>
<dbReference type="InterPro" id="IPR028939">
    <property type="entry name" value="P5C_Rdtase_cat_N"/>
</dbReference>
<dbReference type="InterPro" id="IPR036291">
    <property type="entry name" value="NAD(P)-bd_dom_sf"/>
</dbReference>
<dbReference type="Gene3D" id="3.40.50.720">
    <property type="entry name" value="NAD(P)-binding Rossmann-like Domain"/>
    <property type="match status" value="1"/>
</dbReference>
<dbReference type="Gene3D" id="1.10.3730.10">
    <property type="entry name" value="ProC C-terminal domain-like"/>
    <property type="match status" value="1"/>
</dbReference>
<dbReference type="OrthoDB" id="9805754at2"/>
<dbReference type="Proteomes" id="UP000233491">
    <property type="component" value="Unassembled WGS sequence"/>
</dbReference>
<dbReference type="PANTHER" id="PTHR11645">
    <property type="entry name" value="PYRROLINE-5-CARBOXYLATE REDUCTASE"/>
    <property type="match status" value="1"/>
</dbReference>
<evidence type="ECO:0000256" key="3">
    <source>
        <dbReference type="ARBA" id="ARBA00023002"/>
    </source>
</evidence>
<evidence type="ECO:0000259" key="5">
    <source>
        <dbReference type="Pfam" id="PF03807"/>
    </source>
</evidence>
<organism evidence="6 7">
    <name type="scientific">Pleomorphomonas diazotrophica</name>
    <dbReference type="NCBI Taxonomy" id="1166257"/>
    <lineage>
        <taxon>Bacteria</taxon>
        <taxon>Pseudomonadati</taxon>
        <taxon>Pseudomonadota</taxon>
        <taxon>Alphaproteobacteria</taxon>
        <taxon>Hyphomicrobiales</taxon>
        <taxon>Pleomorphomonadaceae</taxon>
        <taxon>Pleomorphomonas</taxon>
    </lineage>
</organism>
<comment type="caution">
    <text evidence="6">The sequence shown here is derived from an EMBL/GenBank/DDBJ whole genome shotgun (WGS) entry which is preliminary data.</text>
</comment>
<feature type="domain" description="Pyrroline-5-carboxylate reductase catalytic N-terminal" evidence="5">
    <location>
        <begin position="3"/>
        <end position="94"/>
    </location>
</feature>
<dbReference type="AlphaFoldDB" id="A0A1I4W7F4"/>
<keyword evidence="2 4" id="KW-0521">NADP</keyword>
<gene>
    <name evidence="6" type="ORF">CXZ10_17615</name>
</gene>
<protein>
    <submittedName>
        <fullName evidence="6">Pyrroline-5-carboxylate reductase</fullName>
    </submittedName>
</protein>
<dbReference type="RefSeq" id="WP_101290679.1">
    <property type="nucleotide sequence ID" value="NZ_FOUQ01000015.1"/>
</dbReference>
<sequence>MKTIGFIGAGRIARIMLEGWKRAGALPEAVVVHDLSADRASRLAAIAPRVKAGNLAEAAAADLVIIGLHPPVLAEVLPAVKPHLKPGTIVLSLAPKLKFAALANLLGGFARLARQNPNAPSIVGQGYNPIAFSAGLTDADRQALLTLMEPLGDCPVVDESTIEAYALISAMGPTYLWFQLQELERLAVEFGLTQAAARRAIAAMADGAVSTLFDSGLTADDVMDLVPVKPLSAEEPVVLAAYRDRLIPLFQKLTA</sequence>
<accession>A0A1I4W7F4</accession>
<feature type="binding site" evidence="4">
    <location>
        <position position="54"/>
    </location>
    <ligand>
        <name>NADPH</name>
        <dbReference type="ChEBI" id="CHEBI:57783"/>
    </ligand>
</feature>
<reference evidence="6 7" key="1">
    <citation type="submission" date="2017-12" db="EMBL/GenBank/DDBJ databases">
        <title>Anaerobic carbon monoxide metabolism by Pleomorphomonas carboxyditropha sp. nov., a new mesophilic hydrogenogenic carboxidotroph.</title>
        <authorList>
            <person name="Esquivel-Elizondo S."/>
            <person name="Krajmalnik-Brown R."/>
        </authorList>
    </citation>
    <scope>NUCLEOTIDE SEQUENCE [LARGE SCALE GENOMIC DNA]</scope>
    <source>
        <strain evidence="6 7">R5-392</strain>
    </source>
</reference>
<dbReference type="SUPFAM" id="SSF51735">
    <property type="entry name" value="NAD(P)-binding Rossmann-fold domains"/>
    <property type="match status" value="1"/>
</dbReference>
<evidence type="ECO:0000313" key="6">
    <source>
        <dbReference type="EMBL" id="PKR87940.1"/>
    </source>
</evidence>
<dbReference type="PIRSF" id="PIRSF000193">
    <property type="entry name" value="Pyrrol-5-carb_rd"/>
    <property type="match status" value="1"/>
</dbReference>
<evidence type="ECO:0000313" key="7">
    <source>
        <dbReference type="Proteomes" id="UP000233491"/>
    </source>
</evidence>
<proteinExistence type="inferred from homology"/>
<dbReference type="EMBL" id="PJNW01000015">
    <property type="protein sequence ID" value="PKR87940.1"/>
    <property type="molecule type" value="Genomic_DNA"/>
</dbReference>
<evidence type="ECO:0000256" key="1">
    <source>
        <dbReference type="ARBA" id="ARBA00005525"/>
    </source>
</evidence>
<dbReference type="InterPro" id="IPR008927">
    <property type="entry name" value="6-PGluconate_DH-like_C_sf"/>
</dbReference>
<dbReference type="Pfam" id="PF03807">
    <property type="entry name" value="F420_oxidored"/>
    <property type="match status" value="1"/>
</dbReference>
<name>A0A1I4W7F4_9HYPH</name>